<sequence>MTHPLDIVVHRGGGPHPGGVTSVCSAHPLVIEAALEQAKDGEHAVLIEATSNQVDQFGGYTGMRPADFRNLVEQIAHRVGFPVERIVLGGDHLGPNRWRELPAEVAMGHVDELVRSYVAAGYTKLHLDCSYPCADDEGPLTDDLVAARATRMLAVAEAEAARVGLTGRLRYVIGTEVPTPGGAAHHIDELAATTAEHARVTLDAHRKAFGRAGLDHVWPQVMALVVQPGVEFDHWRVVDYHREGTEDLRTALDDEPTMTFEAHSTDYQNPAALATLVADGWRVLKVGPGLTFAMREALFALAAIESEIVAPLECSNLSAVVERRMLASPEHWERYYPGSLQDRAIARRYSYSDRVRYYWADREIDDAVSVLLKNLSAQGIPEPMLSAYLPEQYERVRTGLITADPRALVIDRIAGVLRIYAQACAPHESLVGACR</sequence>
<organism evidence="2 3">
    <name type="scientific">Mycolicibacterium komossense</name>
    <dbReference type="NCBI Taxonomy" id="1779"/>
    <lineage>
        <taxon>Bacteria</taxon>
        <taxon>Bacillati</taxon>
        <taxon>Actinomycetota</taxon>
        <taxon>Actinomycetes</taxon>
        <taxon>Mycobacteriales</taxon>
        <taxon>Mycobacteriaceae</taxon>
        <taxon>Mycolicibacterium</taxon>
    </lineage>
</organism>
<keyword evidence="3" id="KW-1185">Reference proteome</keyword>
<proteinExistence type="predicted"/>
<dbReference type="GO" id="GO:0009025">
    <property type="term" value="F:tagatose-bisphosphate aldolase activity"/>
    <property type="evidence" value="ECO:0007669"/>
    <property type="project" value="UniProtKB-EC"/>
</dbReference>
<dbReference type="Pfam" id="PF08013">
    <property type="entry name" value="GatZ_KbaZ-like"/>
    <property type="match status" value="1"/>
</dbReference>
<protein>
    <submittedName>
        <fullName evidence="2">D-tagatose-bisphosphate aldolase, class II, non-catalytic subunit</fullName>
        <ecNumber evidence="2">4.1.2.40</ecNumber>
    </submittedName>
</protein>
<dbReference type="EC" id="4.1.2.40" evidence="2"/>
<evidence type="ECO:0000313" key="2">
    <source>
        <dbReference type="EMBL" id="MCV7229252.1"/>
    </source>
</evidence>
<dbReference type="Gene3D" id="3.20.20.70">
    <property type="entry name" value="Aldolase class I"/>
    <property type="match status" value="1"/>
</dbReference>
<dbReference type="Proteomes" id="UP001526201">
    <property type="component" value="Unassembled WGS sequence"/>
</dbReference>
<reference evidence="2 3" key="1">
    <citation type="journal article" date="2022" name="BMC Genomics">
        <title>Comparative genome analysis of mycobacteria focusing on tRNA and non-coding RNA.</title>
        <authorList>
            <person name="Behra P.R.K."/>
            <person name="Pettersson B.M.F."/>
            <person name="Ramesh M."/>
            <person name="Das S."/>
            <person name="Dasgupta S."/>
            <person name="Kirsebom L.A."/>
        </authorList>
    </citation>
    <scope>NUCLEOTIDE SEQUENCE [LARGE SCALE GENOMIC DNA]</scope>
    <source>
        <strain evidence="2 3">DSM 44078</strain>
    </source>
</reference>
<dbReference type="InterPro" id="IPR012062">
    <property type="entry name" value="GatZ/KbaZ-like"/>
</dbReference>
<dbReference type="NCBIfam" id="TIGR02810">
    <property type="entry name" value="agaZ_gatZ"/>
    <property type="match status" value="1"/>
</dbReference>
<keyword evidence="2" id="KW-0456">Lyase</keyword>
<comment type="pathway">
    <text evidence="1">Carbohydrate metabolism.</text>
</comment>
<dbReference type="PANTHER" id="PTHR32502">
    <property type="entry name" value="N-ACETYLGALACTOSAMINE PERMEASE II COMPONENT-RELATED"/>
    <property type="match status" value="1"/>
</dbReference>
<dbReference type="InterPro" id="IPR050303">
    <property type="entry name" value="GatZ_KbaZ_carbometab"/>
</dbReference>
<gene>
    <name evidence="2" type="ORF">H7J73_24890</name>
</gene>
<evidence type="ECO:0000313" key="3">
    <source>
        <dbReference type="Proteomes" id="UP001526201"/>
    </source>
</evidence>
<dbReference type="RefSeq" id="WP_264070463.1">
    <property type="nucleotide sequence ID" value="NZ_JACKTY010000040.1"/>
</dbReference>
<dbReference type="Gene3D" id="1.10.400.20">
    <property type="entry name" value="putative tagatose 6-phosphate kinase domain like"/>
    <property type="match status" value="1"/>
</dbReference>
<dbReference type="EMBL" id="JACKTY010000040">
    <property type="protein sequence ID" value="MCV7229252.1"/>
    <property type="molecule type" value="Genomic_DNA"/>
</dbReference>
<name>A0ABT3CII1_9MYCO</name>
<accession>A0ABT3CII1</accession>
<dbReference type="PIRSF" id="PIRSF009264">
    <property type="entry name" value="TagBP_ald_AgaZ"/>
    <property type="match status" value="1"/>
</dbReference>
<dbReference type="InterPro" id="IPR013785">
    <property type="entry name" value="Aldolase_TIM"/>
</dbReference>
<dbReference type="SUPFAM" id="SSF51569">
    <property type="entry name" value="Aldolase"/>
    <property type="match status" value="1"/>
</dbReference>
<evidence type="ECO:0000256" key="1">
    <source>
        <dbReference type="ARBA" id="ARBA00005007"/>
    </source>
</evidence>
<dbReference type="PANTHER" id="PTHR32502:SF2">
    <property type="entry name" value="D-TAGATOSE-1,6-BISPHOSPHATE ALDOLASE SUBUNIT KBAZ"/>
    <property type="match status" value="1"/>
</dbReference>
<comment type="caution">
    <text evidence="2">The sequence shown here is derived from an EMBL/GenBank/DDBJ whole genome shotgun (WGS) entry which is preliminary data.</text>
</comment>